<dbReference type="eggNOG" id="ENOG502SQPZ">
    <property type="taxonomic scope" value="Eukaryota"/>
</dbReference>
<dbReference type="SUPFAM" id="SSF49354">
    <property type="entry name" value="PapD-like"/>
    <property type="match status" value="1"/>
</dbReference>
<dbReference type="PANTHER" id="PTHR22947:SF7">
    <property type="entry name" value="MSP DOMAIN-CONTAINING PROTEIN-RELATED"/>
    <property type="match status" value="1"/>
</dbReference>
<dbReference type="InterPro" id="IPR000535">
    <property type="entry name" value="MSP_dom"/>
</dbReference>
<dbReference type="WBParaSite" id="Csp11.Scaffold629.g14197.t1">
    <property type="protein sequence ID" value="Csp11.Scaffold629.g14197.t1"/>
    <property type="gene ID" value="Csp11.Scaffold629.g14197"/>
</dbReference>
<dbReference type="STRING" id="1561998.A0A1I7U2I9"/>
<dbReference type="InterPro" id="IPR008962">
    <property type="entry name" value="PapD-like_sf"/>
</dbReference>
<protein>
    <recommendedName>
        <fullName evidence="1">Major sperm protein</fullName>
    </recommendedName>
</protein>
<comment type="function">
    <text evidence="1">Central component in molecular interactions underlying sperm crawling. Forms an extensive filament system that extends from sperm villipoda, along the leading edge of the pseudopod.</text>
</comment>
<keyword evidence="2" id="KW-0472">Membrane</keyword>
<feature type="transmembrane region" description="Helical" evidence="2">
    <location>
        <begin position="24"/>
        <end position="44"/>
    </location>
</feature>
<dbReference type="Pfam" id="PF00635">
    <property type="entry name" value="Motile_Sperm"/>
    <property type="match status" value="1"/>
</dbReference>
<name>A0A1I7U2I9_9PELO</name>
<evidence type="ECO:0000313" key="5">
    <source>
        <dbReference type="WBParaSite" id="Csp11.Scaffold629.g14197.t1"/>
    </source>
</evidence>
<keyword evidence="4" id="KW-1185">Reference proteome</keyword>
<keyword evidence="2" id="KW-1133">Transmembrane helix</keyword>
<evidence type="ECO:0000256" key="2">
    <source>
        <dbReference type="SAM" id="Phobius"/>
    </source>
</evidence>
<accession>A0A1I7U2I9</accession>
<feature type="domain" description="MSP" evidence="3">
    <location>
        <begin position="139"/>
        <end position="267"/>
    </location>
</feature>
<keyword evidence="1" id="KW-0963">Cytoplasm</keyword>
<dbReference type="PROSITE" id="PS50202">
    <property type="entry name" value="MSP"/>
    <property type="match status" value="1"/>
</dbReference>
<dbReference type="InterPro" id="IPR051774">
    <property type="entry name" value="Sperm-specific_class_P"/>
</dbReference>
<evidence type="ECO:0000313" key="4">
    <source>
        <dbReference type="Proteomes" id="UP000095282"/>
    </source>
</evidence>
<dbReference type="Proteomes" id="UP000095282">
    <property type="component" value="Unplaced"/>
</dbReference>
<dbReference type="Gene3D" id="2.60.40.10">
    <property type="entry name" value="Immunoglobulins"/>
    <property type="match status" value="1"/>
</dbReference>
<dbReference type="InterPro" id="IPR013783">
    <property type="entry name" value="Ig-like_fold"/>
</dbReference>
<organism evidence="4 5">
    <name type="scientific">Caenorhabditis tropicalis</name>
    <dbReference type="NCBI Taxonomy" id="1561998"/>
    <lineage>
        <taxon>Eukaryota</taxon>
        <taxon>Metazoa</taxon>
        <taxon>Ecdysozoa</taxon>
        <taxon>Nematoda</taxon>
        <taxon>Chromadorea</taxon>
        <taxon>Rhabditida</taxon>
        <taxon>Rhabditina</taxon>
        <taxon>Rhabditomorpha</taxon>
        <taxon>Rhabditoidea</taxon>
        <taxon>Rhabditidae</taxon>
        <taxon>Peloderinae</taxon>
        <taxon>Caenorhabditis</taxon>
    </lineage>
</organism>
<feature type="transmembrane region" description="Helical" evidence="2">
    <location>
        <begin position="79"/>
        <end position="99"/>
    </location>
</feature>
<evidence type="ECO:0000259" key="3">
    <source>
        <dbReference type="PROSITE" id="PS50202"/>
    </source>
</evidence>
<keyword evidence="2" id="KW-0812">Transmembrane</keyword>
<sequence>MIRRVSKFDESDPANLFKANRWKMTLEIVGIIVFSMSVIAITWNTSKFTVNTYFFLISLIFLLILLDGEGLRFGLEYNILIYVPYLCAPSVYFILHAYSNQSDQAIFVTMICAQTIIMCLIDIFLVWRCGMKPLWFWLMMTGRDKNVLTVDSSICLIPVTGGTSTHQLINKGTIKLIYKIESSNNDDYHITPVFGFIDRFEKKEIIITRTAGEEEDDELVIHFADAAADATDAWIESPDFTPLGRVTITLLTYSPLKMREEDNETVI</sequence>
<keyword evidence="1" id="KW-0206">Cytoskeleton</keyword>
<dbReference type="PANTHER" id="PTHR22947">
    <property type="entry name" value="MAJOR SPERM PROTEIN"/>
    <property type="match status" value="1"/>
</dbReference>
<evidence type="ECO:0000256" key="1">
    <source>
        <dbReference type="RuleBase" id="RU003425"/>
    </source>
</evidence>
<feature type="transmembrane region" description="Helical" evidence="2">
    <location>
        <begin position="105"/>
        <end position="127"/>
    </location>
</feature>
<proteinExistence type="predicted"/>
<reference evidence="5" key="1">
    <citation type="submission" date="2016-11" db="UniProtKB">
        <authorList>
            <consortium name="WormBaseParasite"/>
        </authorList>
    </citation>
    <scope>IDENTIFICATION</scope>
</reference>
<dbReference type="AlphaFoldDB" id="A0A1I7U2I9"/>
<feature type="transmembrane region" description="Helical" evidence="2">
    <location>
        <begin position="50"/>
        <end position="67"/>
    </location>
</feature>